<accession>B8D2T1</accession>
<dbReference type="SUPFAM" id="SSF101960">
    <property type="entry name" value="Stabilizer of iron transporter SufD"/>
    <property type="match status" value="1"/>
</dbReference>
<dbReference type="Proteomes" id="UP000006903">
    <property type="component" value="Chromosome"/>
</dbReference>
<dbReference type="STRING" id="490899.DKAM_0149"/>
<protein>
    <submittedName>
        <fullName evidence="3">SufBD protein</fullName>
    </submittedName>
</protein>
<evidence type="ECO:0000313" key="3">
    <source>
        <dbReference type="EMBL" id="ACL10478.1"/>
    </source>
</evidence>
<evidence type="ECO:0000313" key="4">
    <source>
        <dbReference type="Proteomes" id="UP000006903"/>
    </source>
</evidence>
<feature type="domain" description="SUF system FeS cluster assembly SufBD core" evidence="2">
    <location>
        <begin position="149"/>
        <end position="378"/>
    </location>
</feature>
<evidence type="ECO:0000259" key="2">
    <source>
        <dbReference type="Pfam" id="PF01458"/>
    </source>
</evidence>
<dbReference type="InterPro" id="IPR000825">
    <property type="entry name" value="SUF_FeS_clus_asmbl_SufBD_core"/>
</dbReference>
<dbReference type="RefSeq" id="WP_012607820.1">
    <property type="nucleotide sequence ID" value="NC_011766.1"/>
</dbReference>
<dbReference type="InterPro" id="IPR037284">
    <property type="entry name" value="SUF_FeS_clus_asmbl_SufBD_sf"/>
</dbReference>
<name>B8D2T1_DESA1</name>
<dbReference type="eggNOG" id="arCOG01715">
    <property type="taxonomic scope" value="Archaea"/>
</dbReference>
<evidence type="ECO:0000256" key="1">
    <source>
        <dbReference type="ARBA" id="ARBA00043967"/>
    </source>
</evidence>
<dbReference type="HOGENOM" id="CLU_026231_0_1_2"/>
<dbReference type="PANTHER" id="PTHR30508:SF1">
    <property type="entry name" value="UPF0051 PROTEIN ABCI8, CHLOROPLASTIC-RELATED"/>
    <property type="match status" value="1"/>
</dbReference>
<dbReference type="EMBL" id="CP001140">
    <property type="protein sequence ID" value="ACL10478.1"/>
    <property type="molecule type" value="Genomic_DNA"/>
</dbReference>
<dbReference type="KEGG" id="dka:DKAM_0149"/>
<organism evidence="3 4">
    <name type="scientific">Desulfurococcus amylolyticus (strain DSM 18924 / JCM 16383 / VKM B-2413 / 1221n)</name>
    <name type="common">Desulfurococcus kamchatkensis</name>
    <dbReference type="NCBI Taxonomy" id="490899"/>
    <lineage>
        <taxon>Archaea</taxon>
        <taxon>Thermoproteota</taxon>
        <taxon>Thermoprotei</taxon>
        <taxon>Desulfurococcales</taxon>
        <taxon>Desulfurococcaceae</taxon>
        <taxon>Desulfurococcus</taxon>
    </lineage>
</organism>
<dbReference type="AlphaFoldDB" id="B8D2T1"/>
<reference evidence="3 4" key="1">
    <citation type="journal article" date="2009" name="J. Bacteriol.">
        <title>Complete genome sequence of the anaerobic, protein-degrading hyperthermophilic crenarchaeon Desulfurococcus kamchatkensis.</title>
        <authorList>
            <person name="Ravin N.V."/>
            <person name="Mardanov A.V."/>
            <person name="Beletsky A.V."/>
            <person name="Kublanov I.V."/>
            <person name="Kolganova T.V."/>
            <person name="Lebedinsky A.V."/>
            <person name="Chernyh N.A."/>
            <person name="Bonch-Osmolovskaya E.A."/>
            <person name="Skryabin K.G."/>
        </authorList>
    </citation>
    <scope>NUCLEOTIDE SEQUENCE [LARGE SCALE GENOMIC DNA]</scope>
    <source>
        <strain evidence="4">DSM 18924 / JCM 16383 / VKM B-2413 / 1221n</strain>
    </source>
</reference>
<dbReference type="PANTHER" id="PTHR30508">
    <property type="entry name" value="FES CLUSTER ASSEMBLY PROTEIN SUF"/>
    <property type="match status" value="1"/>
</dbReference>
<gene>
    <name evidence="3" type="ordered locus">DKAM_0149</name>
</gene>
<dbReference type="GeneID" id="7170460"/>
<sequence>MVKYSLEEVEKALYKPSTYGPDVDLGLYTSDSAKTTEISGRDEIPVEARKAGERFGINVESAMYIQVDESALYRSLEKALGKYGVKIMPTRLALEKTDLGREVSWRLIDPRSDKYTASAFLHGGEVGYFIYVPRGVRVPVPIYTCLAITSNRRIQYAHNIVFVDEGAEAHVVTGCAVPHGVREGVHIGISEFYVSRNARLTFTMMHAWAEGMHIRPRTAVRVEEGGEYVSYYIIYSPVASLQTYPRVELSTGARAYLASIIAGSGNGIYDQGSAAILQGKNSSAEVVSRAVAGGYSEIYARGSIEAFEAESKGHIECLGLLISENALISSIPMITSRKPGAILTHEAAIGMIAEKEIQYLMSKGFTEDEAKSVLVKGFMSIKAPGIPLTVEREVERLLDIITRSALG</sequence>
<dbReference type="Pfam" id="PF01458">
    <property type="entry name" value="SUFBD_core"/>
    <property type="match status" value="1"/>
</dbReference>
<dbReference type="InterPro" id="IPR055346">
    <property type="entry name" value="Fe-S_cluster_assembly_SufBD"/>
</dbReference>
<dbReference type="GO" id="GO:0016226">
    <property type="term" value="P:iron-sulfur cluster assembly"/>
    <property type="evidence" value="ECO:0007669"/>
    <property type="project" value="InterPro"/>
</dbReference>
<proteinExistence type="inferred from homology"/>
<comment type="similarity">
    <text evidence="1">Belongs to the iron-sulfur cluster assembly SufBD family.</text>
</comment>